<dbReference type="AlphaFoldDB" id="A0A3P3DFH8"/>
<feature type="region of interest" description="Disordered" evidence="1">
    <location>
        <begin position="17"/>
        <end position="77"/>
    </location>
</feature>
<comment type="caution">
    <text evidence="2">The sequence shown here is derived from an EMBL/GenBank/DDBJ whole genome shotgun (WGS) entry which is preliminary data.</text>
</comment>
<evidence type="ECO:0000313" key="3">
    <source>
        <dbReference type="Proteomes" id="UP000282125"/>
    </source>
</evidence>
<evidence type="ECO:0000313" key="2">
    <source>
        <dbReference type="EMBL" id="RRH73027.1"/>
    </source>
</evidence>
<accession>A0A3P3DFH8</accession>
<gene>
    <name evidence="2" type="ORF">EG244_13815</name>
</gene>
<evidence type="ECO:0000256" key="1">
    <source>
        <dbReference type="SAM" id="MobiDB-lite"/>
    </source>
</evidence>
<keyword evidence="3" id="KW-1185">Reference proteome</keyword>
<proteinExistence type="predicted"/>
<dbReference type="RefSeq" id="WP_124965580.1">
    <property type="nucleotide sequence ID" value="NZ_RRAZ01000020.1"/>
</dbReference>
<organism evidence="2 3">
    <name type="scientific">Falsigemmobacter faecalis</name>
    <dbReference type="NCBI Taxonomy" id="2488730"/>
    <lineage>
        <taxon>Bacteria</taxon>
        <taxon>Pseudomonadati</taxon>
        <taxon>Pseudomonadota</taxon>
        <taxon>Alphaproteobacteria</taxon>
        <taxon>Rhodobacterales</taxon>
        <taxon>Paracoccaceae</taxon>
        <taxon>Falsigemmobacter</taxon>
    </lineage>
</organism>
<sequence>MRLDIIGPEALHRVNIMRSAPRGDGAGKAQLSQRTPGQSGGDGLGGRVQRQEGSHSVEGFNPLAVALDDRARQGRAC</sequence>
<dbReference type="Proteomes" id="UP000282125">
    <property type="component" value="Unassembled WGS sequence"/>
</dbReference>
<dbReference type="EMBL" id="RRAZ01000020">
    <property type="protein sequence ID" value="RRH73027.1"/>
    <property type="molecule type" value="Genomic_DNA"/>
</dbReference>
<feature type="compositionally biased region" description="Basic and acidic residues" evidence="1">
    <location>
        <begin position="67"/>
        <end position="77"/>
    </location>
</feature>
<name>A0A3P3DFH8_9RHOB</name>
<reference evidence="2 3" key="1">
    <citation type="submission" date="2018-11" db="EMBL/GenBank/DDBJ databases">
        <title>Gemmobacter sp. nov., YIM 102744-1 draft genome.</title>
        <authorList>
            <person name="Li G."/>
            <person name="Jiang Y."/>
        </authorList>
    </citation>
    <scope>NUCLEOTIDE SEQUENCE [LARGE SCALE GENOMIC DNA]</scope>
    <source>
        <strain evidence="2 3">YIM 102744-1</strain>
    </source>
</reference>
<protein>
    <submittedName>
        <fullName evidence="2">Uncharacterized protein</fullName>
    </submittedName>
</protein>